<sequence>MTNSPTAVVKADASTDDDQRADQASDAFMIGIDTDGREHYFSRIRDCVTVIDGGDDQTQSLDDRPLKDWMAFVEQELGGWDETNVYSGSTFAHLAHQLGNAVTAGEA</sequence>
<dbReference type="Proteomes" id="UP001596417">
    <property type="component" value="Unassembled WGS sequence"/>
</dbReference>
<comment type="caution">
    <text evidence="2">The sequence shown here is derived from an EMBL/GenBank/DDBJ whole genome shotgun (WGS) entry which is preliminary data.</text>
</comment>
<keyword evidence="3" id="KW-1185">Reference proteome</keyword>
<name>A0ABD5YZC4_9EURY</name>
<evidence type="ECO:0000256" key="1">
    <source>
        <dbReference type="SAM" id="MobiDB-lite"/>
    </source>
</evidence>
<dbReference type="RefSeq" id="WP_390207052.1">
    <property type="nucleotide sequence ID" value="NZ_JBHSZC010000006.1"/>
</dbReference>
<feature type="region of interest" description="Disordered" evidence="1">
    <location>
        <begin position="1"/>
        <end position="22"/>
    </location>
</feature>
<accession>A0ABD5YZC4</accession>
<proteinExistence type="predicted"/>
<evidence type="ECO:0000313" key="2">
    <source>
        <dbReference type="EMBL" id="MFC7193216.1"/>
    </source>
</evidence>
<protein>
    <submittedName>
        <fullName evidence="2">Uncharacterized protein</fullName>
    </submittedName>
</protein>
<evidence type="ECO:0000313" key="3">
    <source>
        <dbReference type="Proteomes" id="UP001596417"/>
    </source>
</evidence>
<organism evidence="2 3">
    <name type="scientific">Halocatena marina</name>
    <dbReference type="NCBI Taxonomy" id="2934937"/>
    <lineage>
        <taxon>Archaea</taxon>
        <taxon>Methanobacteriati</taxon>
        <taxon>Methanobacteriota</taxon>
        <taxon>Stenosarchaea group</taxon>
        <taxon>Halobacteria</taxon>
        <taxon>Halobacteriales</taxon>
        <taxon>Natronomonadaceae</taxon>
        <taxon>Halocatena</taxon>
    </lineage>
</organism>
<reference evidence="2 3" key="1">
    <citation type="journal article" date="2019" name="Int. J. Syst. Evol. Microbiol.">
        <title>The Global Catalogue of Microorganisms (GCM) 10K type strain sequencing project: providing services to taxonomists for standard genome sequencing and annotation.</title>
        <authorList>
            <consortium name="The Broad Institute Genomics Platform"/>
            <consortium name="The Broad Institute Genome Sequencing Center for Infectious Disease"/>
            <person name="Wu L."/>
            <person name="Ma J."/>
        </authorList>
    </citation>
    <scope>NUCLEOTIDE SEQUENCE [LARGE SCALE GENOMIC DNA]</scope>
    <source>
        <strain evidence="2 3">RDMS1</strain>
    </source>
</reference>
<dbReference type="AlphaFoldDB" id="A0ABD5YZC4"/>
<gene>
    <name evidence="2" type="ORF">ACFQL7_27800</name>
</gene>
<dbReference type="EMBL" id="JBHTAX010000007">
    <property type="protein sequence ID" value="MFC7193216.1"/>
    <property type="molecule type" value="Genomic_DNA"/>
</dbReference>